<keyword evidence="3" id="KW-0804">Transcription</keyword>
<feature type="transmembrane region" description="Helical" evidence="4">
    <location>
        <begin position="38"/>
        <end position="58"/>
    </location>
</feature>
<evidence type="ECO:0000256" key="3">
    <source>
        <dbReference type="ARBA" id="ARBA00023163"/>
    </source>
</evidence>
<dbReference type="PANTHER" id="PTHR43280">
    <property type="entry name" value="ARAC-FAMILY TRANSCRIPTIONAL REGULATOR"/>
    <property type="match status" value="1"/>
</dbReference>
<keyword evidence="7" id="KW-1185">Reference proteome</keyword>
<dbReference type="InterPro" id="IPR009057">
    <property type="entry name" value="Homeodomain-like_sf"/>
</dbReference>
<dbReference type="AlphaFoldDB" id="M7Y2Y9"/>
<gene>
    <name evidence="6" type="ORF">C943_02241</name>
</gene>
<accession>M7Y2Y9</accession>
<feature type="transmembrane region" description="Helical" evidence="4">
    <location>
        <begin position="219"/>
        <end position="240"/>
    </location>
</feature>
<evidence type="ECO:0000313" key="7">
    <source>
        <dbReference type="Proteomes" id="UP000010953"/>
    </source>
</evidence>
<keyword evidence="4" id="KW-0812">Transmembrane</keyword>
<feature type="transmembrane region" description="Helical" evidence="4">
    <location>
        <begin position="156"/>
        <end position="176"/>
    </location>
</feature>
<comment type="caution">
    <text evidence="6">The sequence shown here is derived from an EMBL/GenBank/DDBJ whole genome shotgun (WGS) entry which is preliminary data.</text>
</comment>
<reference evidence="6" key="1">
    <citation type="submission" date="2013-01" db="EMBL/GenBank/DDBJ databases">
        <title>Genome assembly of Mariniradius saccharolyticus AK6.</title>
        <authorList>
            <person name="Vaidya B."/>
            <person name="Khatri I."/>
            <person name="Tanuku N.R.S."/>
            <person name="Subramanian S."/>
            <person name="Pinnaka A."/>
        </authorList>
    </citation>
    <scope>NUCLEOTIDE SEQUENCE [LARGE SCALE GENOMIC DNA]</scope>
    <source>
        <strain evidence="6">AK6</strain>
    </source>
</reference>
<dbReference type="GO" id="GO:0043565">
    <property type="term" value="F:sequence-specific DNA binding"/>
    <property type="evidence" value="ECO:0007669"/>
    <property type="project" value="InterPro"/>
</dbReference>
<sequence>MEISLDWKHLFYFFPMFIGLLVGLVLIFYGVRKNRQNVLLGIGFLLLTYVSFIIWLVVSGNFVHFPHLYRTGNFMGLLFIPLVYLYIRNTVSGTGLHKWDILHLIPALVFFLDYLPIYLLSTAEKVALIKSEIEDPYLFTTFTQSRFFPDNFYTPMRSVILCGYWLASVYLLWGNWKKQPVNDFSREWNIWIVVFLLLELMVFFPFFLVFWFVDSLTGFYLVFFTVVILTFGTAISLLFFPKILYGLDLNSYSIQQKKNMVPSKGDHQENLSSAKIDEIRLKFELVLGQKKHFLKHGYSIHDLSEDTGFPVYILTIYINKVLGTTFPDLINQKRIEECSEIIKSGRHAHLSVEGLAEVSGFNNRNSFSLAFRKHKGMTPSEYIRSQKNPQQRL</sequence>
<dbReference type="SUPFAM" id="SSF46689">
    <property type="entry name" value="Homeodomain-like"/>
    <property type="match status" value="1"/>
</dbReference>
<dbReference type="STRING" id="1239962.C943_02241"/>
<dbReference type="Pfam" id="PF12833">
    <property type="entry name" value="HTH_18"/>
    <property type="match status" value="1"/>
</dbReference>
<name>M7Y2Y9_9BACT</name>
<evidence type="ECO:0000256" key="4">
    <source>
        <dbReference type="SAM" id="Phobius"/>
    </source>
</evidence>
<keyword evidence="1" id="KW-0805">Transcription regulation</keyword>
<evidence type="ECO:0000313" key="6">
    <source>
        <dbReference type="EMBL" id="EMS31586.1"/>
    </source>
</evidence>
<keyword evidence="4" id="KW-0472">Membrane</keyword>
<feature type="transmembrane region" description="Helical" evidence="4">
    <location>
        <begin position="99"/>
        <end position="120"/>
    </location>
</feature>
<dbReference type="Proteomes" id="UP000010953">
    <property type="component" value="Unassembled WGS sequence"/>
</dbReference>
<keyword evidence="2" id="KW-0238">DNA-binding</keyword>
<evidence type="ECO:0000256" key="1">
    <source>
        <dbReference type="ARBA" id="ARBA00023015"/>
    </source>
</evidence>
<evidence type="ECO:0000259" key="5">
    <source>
        <dbReference type="PROSITE" id="PS01124"/>
    </source>
</evidence>
<protein>
    <submittedName>
        <fullName evidence="6">Response regulator receiver</fullName>
    </submittedName>
</protein>
<organism evidence="6 7">
    <name type="scientific">Mariniradius saccharolyticus AK6</name>
    <dbReference type="NCBI Taxonomy" id="1239962"/>
    <lineage>
        <taxon>Bacteria</taxon>
        <taxon>Pseudomonadati</taxon>
        <taxon>Bacteroidota</taxon>
        <taxon>Cytophagia</taxon>
        <taxon>Cytophagales</taxon>
        <taxon>Cyclobacteriaceae</taxon>
        <taxon>Mariniradius</taxon>
    </lineage>
</organism>
<feature type="transmembrane region" description="Helical" evidence="4">
    <location>
        <begin position="12"/>
        <end position="31"/>
    </location>
</feature>
<proteinExistence type="predicted"/>
<dbReference type="eggNOG" id="COG2207">
    <property type="taxonomic scope" value="Bacteria"/>
</dbReference>
<dbReference type="Gene3D" id="1.10.10.60">
    <property type="entry name" value="Homeodomain-like"/>
    <property type="match status" value="1"/>
</dbReference>
<dbReference type="InterPro" id="IPR018060">
    <property type="entry name" value="HTH_AraC"/>
</dbReference>
<keyword evidence="4" id="KW-1133">Transmembrane helix</keyword>
<dbReference type="OrthoDB" id="6283866at2"/>
<feature type="domain" description="HTH araC/xylS-type" evidence="5">
    <location>
        <begin position="277"/>
        <end position="385"/>
    </location>
</feature>
<dbReference type="InParanoid" id="M7Y2Y9"/>
<dbReference type="PROSITE" id="PS01124">
    <property type="entry name" value="HTH_ARAC_FAMILY_2"/>
    <property type="match status" value="1"/>
</dbReference>
<dbReference type="EMBL" id="AMZY02000019">
    <property type="protein sequence ID" value="EMS31586.1"/>
    <property type="molecule type" value="Genomic_DNA"/>
</dbReference>
<dbReference type="PANTHER" id="PTHR43280:SF29">
    <property type="entry name" value="ARAC-FAMILY TRANSCRIPTIONAL REGULATOR"/>
    <property type="match status" value="1"/>
</dbReference>
<dbReference type="RefSeq" id="WP_008630894.1">
    <property type="nucleotide sequence ID" value="NZ_AMZY02000019.1"/>
</dbReference>
<dbReference type="GO" id="GO:0003700">
    <property type="term" value="F:DNA-binding transcription factor activity"/>
    <property type="evidence" value="ECO:0007669"/>
    <property type="project" value="InterPro"/>
</dbReference>
<dbReference type="SMART" id="SM00342">
    <property type="entry name" value="HTH_ARAC"/>
    <property type="match status" value="1"/>
</dbReference>
<evidence type="ECO:0000256" key="2">
    <source>
        <dbReference type="ARBA" id="ARBA00023125"/>
    </source>
</evidence>
<feature type="transmembrane region" description="Helical" evidence="4">
    <location>
        <begin position="188"/>
        <end position="213"/>
    </location>
</feature>
<feature type="transmembrane region" description="Helical" evidence="4">
    <location>
        <begin position="70"/>
        <end position="87"/>
    </location>
</feature>